<dbReference type="Gene3D" id="3.50.7.10">
    <property type="entry name" value="GroEL"/>
    <property type="match status" value="1"/>
</dbReference>
<dbReference type="PANTHER" id="PTHR46787">
    <property type="entry name" value="SYNDROMES PUTATIVE CHAPERONIN-RELATED"/>
    <property type="match status" value="1"/>
</dbReference>
<dbReference type="GO" id="GO:0051082">
    <property type="term" value="F:unfolded protein binding"/>
    <property type="evidence" value="ECO:0007669"/>
    <property type="project" value="InterPro"/>
</dbReference>
<dbReference type="STRING" id="37653.A0A0L8HP98"/>
<dbReference type="Pfam" id="PF00118">
    <property type="entry name" value="Cpn60_TCP1"/>
    <property type="match status" value="1"/>
</dbReference>
<dbReference type="InterPro" id="IPR027413">
    <property type="entry name" value="GROEL-like_equatorial_sf"/>
</dbReference>
<reference evidence="1" key="1">
    <citation type="submission" date="2015-07" db="EMBL/GenBank/DDBJ databases">
        <title>MeaNS - Measles Nucleotide Surveillance Program.</title>
        <authorList>
            <person name="Tran T."/>
            <person name="Druce J."/>
        </authorList>
    </citation>
    <scope>NUCLEOTIDE SEQUENCE</scope>
    <source>
        <strain evidence="1">UCB-OBI-ISO-001</strain>
        <tissue evidence="1">Gonad</tissue>
    </source>
</reference>
<dbReference type="GO" id="GO:0005737">
    <property type="term" value="C:cytoplasm"/>
    <property type="evidence" value="ECO:0007669"/>
    <property type="project" value="TreeGrafter"/>
</dbReference>
<dbReference type="GO" id="GO:1902636">
    <property type="term" value="C:kinociliary basal body"/>
    <property type="evidence" value="ECO:0007669"/>
    <property type="project" value="TreeGrafter"/>
</dbReference>
<dbReference type="Gene3D" id="1.10.560.10">
    <property type="entry name" value="GroEL-like equatorial domain"/>
    <property type="match status" value="1"/>
</dbReference>
<dbReference type="GO" id="GO:0005634">
    <property type="term" value="C:nucleus"/>
    <property type="evidence" value="ECO:0007669"/>
    <property type="project" value="TreeGrafter"/>
</dbReference>
<organism evidence="1">
    <name type="scientific">Octopus bimaculoides</name>
    <name type="common">California two-spotted octopus</name>
    <dbReference type="NCBI Taxonomy" id="37653"/>
    <lineage>
        <taxon>Eukaryota</taxon>
        <taxon>Metazoa</taxon>
        <taxon>Spiralia</taxon>
        <taxon>Lophotrochozoa</taxon>
        <taxon>Mollusca</taxon>
        <taxon>Cephalopoda</taxon>
        <taxon>Coleoidea</taxon>
        <taxon>Octopodiformes</taxon>
        <taxon>Octopoda</taxon>
        <taxon>Incirrata</taxon>
        <taxon>Octopodidae</taxon>
        <taxon>Octopus</taxon>
    </lineage>
</organism>
<dbReference type="InterPro" id="IPR027409">
    <property type="entry name" value="GroEL-like_apical_dom_sf"/>
</dbReference>
<dbReference type="PANTHER" id="PTHR46787:SF1">
    <property type="entry name" value="MOLECULAR CHAPERONE MKKS"/>
    <property type="match status" value="1"/>
</dbReference>
<dbReference type="GO" id="GO:0005524">
    <property type="term" value="F:ATP binding"/>
    <property type="evidence" value="ECO:0007669"/>
    <property type="project" value="InterPro"/>
</dbReference>
<evidence type="ECO:0000313" key="1">
    <source>
        <dbReference type="EMBL" id="KOF90550.1"/>
    </source>
</evidence>
<dbReference type="EMBL" id="KQ417731">
    <property type="protein sequence ID" value="KOF90550.1"/>
    <property type="molecule type" value="Genomic_DNA"/>
</dbReference>
<dbReference type="GO" id="GO:0032502">
    <property type="term" value="P:developmental process"/>
    <property type="evidence" value="ECO:0007669"/>
    <property type="project" value="TreeGrafter"/>
</dbReference>
<dbReference type="SUPFAM" id="SSF52029">
    <property type="entry name" value="GroEL apical domain-like"/>
    <property type="match status" value="1"/>
</dbReference>
<dbReference type="GO" id="GO:0051131">
    <property type="term" value="P:chaperone-mediated protein complex assembly"/>
    <property type="evidence" value="ECO:0007669"/>
    <property type="project" value="TreeGrafter"/>
</dbReference>
<dbReference type="InterPro" id="IPR002423">
    <property type="entry name" value="Cpn60/GroEL/TCP-1"/>
</dbReference>
<sequence length="583" mass="64971">MQEVTETKILRGKLTDKETVHQLNSLRHLFSTTVGPYGGIKLLRNNCGGHITLTSSSSRLLAALRPTNPLARLIIEACSKHSHTYGDGALFMAHFILILIDKALKLDLDHRLITKVNSFLLELFLSYLKSDDFSCKMAVEISDVNSLCQVASTMLSSKPLYQLDEQLLKLMSSVLLETFIRSLPSERLDSSLRPVLDNIHIIGIPGEETHNSFCCEGLLLEATNIKEVLSWQTQRESLENICTVVINVSMAGDSIELPQLTYARTSLKELEQSFLTHMESFCSELIPKGIRILFCQKVVHPCLKDQLRRNGVLVLDRLGALLCSKVINLTGSVPISSFSSACSPDQLGRISKFSVMDVFGKQWLHLNQISSSLVTLVVCSQMEEQLEELKVNCNNVMLAFQHLLRTPAVLYGGGCWQFTLANELRVEVSENLESFSSKLDCSESQLLQLCDHLCTSLEQAVSPSSQQSKKCFTHPSAGHLWIQDDHEVNVEKTCSCGLLCCSLSDLKLQPLEHSPSFDRFSKKELHGSYNPLDTISSSEPPKKPLLMDCFIPWKTAVEISVLLANMALSTNQFIFDTNCKPST</sequence>
<dbReference type="AlphaFoldDB" id="A0A0L8HP98"/>
<dbReference type="GO" id="GO:0060271">
    <property type="term" value="P:cilium assembly"/>
    <property type="evidence" value="ECO:0007669"/>
    <property type="project" value="InterPro"/>
</dbReference>
<dbReference type="SUPFAM" id="SSF48592">
    <property type="entry name" value="GroEL equatorial domain-like"/>
    <property type="match status" value="1"/>
</dbReference>
<protein>
    <submittedName>
        <fullName evidence="1">Uncharacterized protein</fullName>
    </submittedName>
</protein>
<dbReference type="OrthoDB" id="528704at2759"/>
<dbReference type="KEGG" id="obi:106869678"/>
<name>A0A0L8HP98_OCTBM</name>
<dbReference type="GO" id="GO:0006457">
    <property type="term" value="P:protein folding"/>
    <property type="evidence" value="ECO:0007669"/>
    <property type="project" value="InterPro"/>
</dbReference>
<proteinExistence type="predicted"/>
<dbReference type="OMA" id="LFVCQKV"/>
<dbReference type="InterPro" id="IPR028790">
    <property type="entry name" value="MKKS"/>
</dbReference>
<gene>
    <name evidence="1" type="ORF">OCBIM_22010992mg</name>
</gene>
<accession>A0A0L8HP98</accession>